<keyword evidence="4" id="KW-0965">Cell junction</keyword>
<dbReference type="GeneID" id="102224331"/>
<feature type="binding site" evidence="4">
    <location>
        <begin position="154"/>
        <end position="163"/>
    </location>
    <ligand>
        <name>acetyl-CoA</name>
        <dbReference type="ChEBI" id="CHEBI:57288"/>
    </ligand>
</feature>
<dbReference type="PANTHER" id="PTHR12327">
    <property type="entry name" value="ALPHA-TUBULIN N-ACETYLTRANSFERASE 1"/>
    <property type="match status" value="1"/>
</dbReference>
<feature type="compositionally biased region" description="Low complexity" evidence="5">
    <location>
        <begin position="228"/>
        <end position="250"/>
    </location>
</feature>
<dbReference type="OMA" id="SRHMDIR"/>
<dbReference type="GO" id="GO:0005925">
    <property type="term" value="C:focal adhesion"/>
    <property type="evidence" value="ECO:0007669"/>
    <property type="project" value="UniProtKB-SubCell"/>
</dbReference>
<dbReference type="RefSeq" id="XP_023200124.1">
    <property type="nucleotide sequence ID" value="XM_023344356.1"/>
</dbReference>
<keyword evidence="4" id="KW-0966">Cell projection</keyword>
<dbReference type="PANTHER" id="PTHR12327:SF0">
    <property type="entry name" value="ALPHA-TUBULIN N-ACETYLTRANSFERASE 1"/>
    <property type="match status" value="1"/>
</dbReference>
<keyword evidence="1 4" id="KW-0808">Transferase</keyword>
<dbReference type="GO" id="GO:0005819">
    <property type="term" value="C:spindle"/>
    <property type="evidence" value="ECO:0007669"/>
    <property type="project" value="UniProtKB-SubCell"/>
</dbReference>
<dbReference type="Proteomes" id="UP000002852">
    <property type="component" value="Unassembled WGS sequence"/>
</dbReference>
<comment type="subcellular location">
    <subcellularLocation>
        <location evidence="4">Cytoplasm</location>
    </subcellularLocation>
    <subcellularLocation>
        <location evidence="4">Membrane</location>
        <location evidence="4">Clathrin-coated pit</location>
    </subcellularLocation>
    <subcellularLocation>
        <location evidence="4">Cell junction</location>
        <location evidence="4">Focal adhesion</location>
    </subcellularLocation>
    <subcellularLocation>
        <location evidence="4">Cell projection</location>
        <location evidence="4">Axon</location>
    </subcellularLocation>
    <subcellularLocation>
        <location evidence="4">Cytoplasm</location>
        <location evidence="4">Cytoskeleton</location>
    </subcellularLocation>
    <subcellularLocation>
        <location evidence="4">Cytoplasm</location>
        <location evidence="4">Cytoskeleton</location>
        <location evidence="4">Spindle</location>
    </subcellularLocation>
</comment>
<feature type="region of interest" description="Disordered" evidence="5">
    <location>
        <begin position="223"/>
        <end position="278"/>
    </location>
</feature>
<proteinExistence type="inferred from homology"/>
<name>A0A3B5QQT1_XIPMA</name>
<evidence type="ECO:0000256" key="4">
    <source>
        <dbReference type="HAMAP-Rule" id="MF_03130"/>
    </source>
</evidence>
<feature type="region of interest" description="Disordered" evidence="5">
    <location>
        <begin position="340"/>
        <end position="405"/>
    </location>
</feature>
<dbReference type="Pfam" id="PF05301">
    <property type="entry name" value="Acetyltransf_16"/>
    <property type="match status" value="1"/>
</dbReference>
<keyword evidence="4" id="KW-0472">Membrane</keyword>
<evidence type="ECO:0000256" key="5">
    <source>
        <dbReference type="SAM" id="MobiDB-lite"/>
    </source>
</evidence>
<evidence type="ECO:0000313" key="7">
    <source>
        <dbReference type="Ensembl" id="ENSXMAP00000032595.1"/>
    </source>
</evidence>
<dbReference type="FunFam" id="3.40.630.30:FF:000020">
    <property type="entry name" value="Alpha-tubulin N-acetyltransferase 1"/>
    <property type="match status" value="1"/>
</dbReference>
<keyword evidence="8" id="KW-1185">Reference proteome</keyword>
<dbReference type="GO" id="GO:0005737">
    <property type="term" value="C:cytoplasm"/>
    <property type="evidence" value="ECO:0007669"/>
    <property type="project" value="UniProtKB-SubCell"/>
</dbReference>
<dbReference type="Ensembl" id="ENSXMAT00000041387.1">
    <property type="protein sequence ID" value="ENSXMAP00000032595.1"/>
    <property type="gene ID" value="ENSXMAG00000016613.2"/>
</dbReference>
<dbReference type="PROSITE" id="PS51730">
    <property type="entry name" value="GNAT_ATAT"/>
    <property type="match status" value="1"/>
</dbReference>
<evidence type="ECO:0000256" key="3">
    <source>
        <dbReference type="ARBA" id="ARBA00023315"/>
    </source>
</evidence>
<keyword evidence="3 4" id="KW-0012">Acyltransferase</keyword>
<feature type="domain" description="N-acetyltransferase" evidence="6">
    <location>
        <begin position="1"/>
        <end position="184"/>
    </location>
</feature>
<protein>
    <recommendedName>
        <fullName evidence="4">Alpha-tubulin N-acetyltransferase 1</fullName>
        <shortName evidence="4">Alpha-TAT</shortName>
        <shortName evidence="4">Alpha-TAT1</shortName>
        <shortName evidence="4">TAT</shortName>
        <ecNumber evidence="4">2.3.1.108</ecNumber>
    </recommendedName>
    <alternativeName>
        <fullName evidence="4">Acetyltransferase mec-17 homolog</fullName>
    </alternativeName>
</protein>
<keyword evidence="4" id="KW-0963">Cytoplasm</keyword>
<dbReference type="GeneTree" id="ENSGT00390000008276"/>
<comment type="function">
    <text evidence="4">Specifically acetylates 'Lys-40' in alpha-tubulin on the lumenal side of microtubules. Promotes microtubule destabilization and accelerates microtubule dynamics; this activity may be independent of acetylation activity. Acetylates alpha-tubulin with a slow enzymatic rate, due to a catalytic site that is not optimized for acetyl transfer. Enters the microtubule through each end and diffuses quickly throughout the lumen of microtubules. Acetylates only long/old microtubules because of its slow acetylation rate since it does not have time to act on dynamically unstable microtubules before the enzyme is released. May be involved in neuron development.</text>
</comment>
<dbReference type="GO" id="GO:0030424">
    <property type="term" value="C:axon"/>
    <property type="evidence" value="ECO:0007669"/>
    <property type="project" value="UniProtKB-SubCell"/>
</dbReference>
<dbReference type="InterPro" id="IPR007965">
    <property type="entry name" value="GNAT_ATAT"/>
</dbReference>
<dbReference type="InterPro" id="IPR038746">
    <property type="entry name" value="Atat"/>
</dbReference>
<feature type="compositionally biased region" description="Basic and acidic residues" evidence="5">
    <location>
        <begin position="361"/>
        <end position="383"/>
    </location>
</feature>
<dbReference type="OrthoDB" id="447510at2759"/>
<dbReference type="GO" id="GO:0048666">
    <property type="term" value="P:neuron development"/>
    <property type="evidence" value="ECO:0007669"/>
    <property type="project" value="UniProtKB-UniRule"/>
</dbReference>
<accession>A0A3B5QQT1</accession>
<sequence>MEFPFDINQLFSERISILDQNLVASRQSKEKPDLRVKIATVLDELGEASAKAQDLPAPITSASKLQFQKHQLYLMKDGESSRGRGVVVGFLKVGYKKLFLLDRNGVHIEVEPLCVLDFYIAENLQRHGYGLELFNFMLQHQNVEPVLLAYDRPSTKLLAFLAKHYNLRQSVPQVNNFVAFEDFFYKRAVSQLRRVKKPDGEIKPYSLMEREAVRQEQRTLPWPFAAPQSPHRSVSSQCSQSPSAGSSPRRVLPCVTHPTFAGDSREQSPHSPLMDCCRTRRSNSEKGLVARSNLYSRHMDIRHAGLLDRNSGWTPMGDQTCALGWKNEHSIVSLLRRAQPGLAAPPGPQSDDVYSLTTTDGTKKHLDSAAESHATSDKTKVLDNKQSSSEGNHKPLEKDHIRKQPDWSWAVGGNYSTAQWVKQNQVYRSTRPW</sequence>
<feature type="site" description="Crucial for catalytic activity" evidence="4">
    <location>
        <position position="53"/>
    </location>
</feature>
<reference evidence="8" key="2">
    <citation type="journal article" date="2013" name="Nat. Genet.">
        <title>The genome of the platyfish, Xiphophorus maculatus, provides insights into evolutionary adaptation and several complex traits.</title>
        <authorList>
            <person name="Schartl M."/>
            <person name="Walter R.B."/>
            <person name="Shen Y."/>
            <person name="Garcia T."/>
            <person name="Catchen J."/>
            <person name="Amores A."/>
            <person name="Braasch I."/>
            <person name="Chalopin D."/>
            <person name="Volff J.N."/>
            <person name="Lesch K.P."/>
            <person name="Bisazza A."/>
            <person name="Minx P."/>
            <person name="Hillier L."/>
            <person name="Wilson R.K."/>
            <person name="Fuerstenberg S."/>
            <person name="Boore J."/>
            <person name="Searle S."/>
            <person name="Postlethwait J.H."/>
            <person name="Warren W.C."/>
        </authorList>
    </citation>
    <scope>NUCLEOTIDE SEQUENCE [LARGE SCALE GENOMIC DNA]</scope>
    <source>
        <strain evidence="8">JP 163 A</strain>
    </source>
</reference>
<dbReference type="Gene3D" id="6.20.370.120">
    <property type="match status" value="1"/>
</dbReference>
<evidence type="ECO:0000256" key="2">
    <source>
        <dbReference type="ARBA" id="ARBA00023176"/>
    </source>
</evidence>
<comment type="similarity">
    <text evidence="4">Belongs to the acetyltransferase ATAT1 family.</text>
</comment>
<comment type="catalytic activity">
    <reaction evidence="4">
        <text>L-lysyl-[alpha-tubulin] + acetyl-CoA = N(6)-acetyl-L-lysyl-[alpha-tubulin] + CoA + H(+)</text>
        <dbReference type="Rhea" id="RHEA:15277"/>
        <dbReference type="Rhea" id="RHEA-COMP:11278"/>
        <dbReference type="Rhea" id="RHEA-COMP:11279"/>
        <dbReference type="ChEBI" id="CHEBI:15378"/>
        <dbReference type="ChEBI" id="CHEBI:29969"/>
        <dbReference type="ChEBI" id="CHEBI:57287"/>
        <dbReference type="ChEBI" id="CHEBI:57288"/>
        <dbReference type="ChEBI" id="CHEBI:61930"/>
        <dbReference type="EC" id="2.3.1.108"/>
    </reaction>
</comment>
<dbReference type="GO" id="GO:0019799">
    <property type="term" value="F:tubulin N-acetyltransferase activity"/>
    <property type="evidence" value="ECO:0007669"/>
    <property type="project" value="UniProtKB-UniRule"/>
</dbReference>
<reference evidence="7" key="4">
    <citation type="submission" date="2025-09" db="UniProtKB">
        <authorList>
            <consortium name="Ensembl"/>
        </authorList>
    </citation>
    <scope>IDENTIFICATION</scope>
    <source>
        <strain evidence="7">JP 163 A</strain>
    </source>
</reference>
<dbReference type="HAMAP" id="MF_03130">
    <property type="entry name" value="mec17"/>
    <property type="match status" value="1"/>
</dbReference>
<evidence type="ECO:0000256" key="1">
    <source>
        <dbReference type="ARBA" id="ARBA00022679"/>
    </source>
</evidence>
<dbReference type="Gene3D" id="3.40.630.30">
    <property type="match status" value="1"/>
</dbReference>
<feature type="binding site" evidence="4">
    <location>
        <begin position="118"/>
        <end position="131"/>
    </location>
    <ligand>
        <name>acetyl-CoA</name>
        <dbReference type="ChEBI" id="CHEBI:57288"/>
    </ligand>
</feature>
<feature type="compositionally biased region" description="Basic and acidic residues" evidence="5">
    <location>
        <begin position="391"/>
        <end position="405"/>
    </location>
</feature>
<reference evidence="8" key="1">
    <citation type="submission" date="2012-01" db="EMBL/GenBank/DDBJ databases">
        <authorList>
            <person name="Walter R."/>
            <person name="Schartl M."/>
            <person name="Warren W."/>
        </authorList>
    </citation>
    <scope>NUCLEOTIDE SEQUENCE [LARGE SCALE GENOMIC DNA]</scope>
    <source>
        <strain evidence="8">JP 163 A</strain>
    </source>
</reference>
<keyword evidence="2 4" id="KW-0168">Coated pit</keyword>
<evidence type="ECO:0000259" key="6">
    <source>
        <dbReference type="PROSITE" id="PS51730"/>
    </source>
</evidence>
<evidence type="ECO:0000313" key="8">
    <source>
        <dbReference type="Proteomes" id="UP000002852"/>
    </source>
</evidence>
<dbReference type="AlphaFoldDB" id="A0A3B5QQT1"/>
<dbReference type="GO" id="GO:0005874">
    <property type="term" value="C:microtubule"/>
    <property type="evidence" value="ECO:0007669"/>
    <property type="project" value="InterPro"/>
</dbReference>
<dbReference type="InParanoid" id="A0A3B5QQT1"/>
<dbReference type="STRING" id="8083.ENSXMAP00000032595"/>
<dbReference type="GO" id="GO:0005905">
    <property type="term" value="C:clathrin-coated pit"/>
    <property type="evidence" value="ECO:0007669"/>
    <property type="project" value="UniProtKB-SubCell"/>
</dbReference>
<dbReference type="EC" id="2.3.1.108" evidence="4"/>
<dbReference type="FunCoup" id="A0A3B5QQT1">
    <property type="interactions" value="255"/>
</dbReference>
<reference evidence="7" key="3">
    <citation type="submission" date="2025-08" db="UniProtKB">
        <authorList>
            <consortium name="Ensembl"/>
        </authorList>
    </citation>
    <scope>IDENTIFICATION</scope>
    <source>
        <strain evidence="7">JP 163 A</strain>
    </source>
</reference>
<keyword evidence="4" id="KW-0206">Cytoskeleton</keyword>
<gene>
    <name evidence="4" type="primary">ATAT1</name>
    <name evidence="4" type="synonym">MEC17</name>
</gene>
<organism evidence="7 8">
    <name type="scientific">Xiphophorus maculatus</name>
    <name type="common">Southern platyfish</name>
    <name type="synonym">Platypoecilus maculatus</name>
    <dbReference type="NCBI Taxonomy" id="8083"/>
    <lineage>
        <taxon>Eukaryota</taxon>
        <taxon>Metazoa</taxon>
        <taxon>Chordata</taxon>
        <taxon>Craniata</taxon>
        <taxon>Vertebrata</taxon>
        <taxon>Euteleostomi</taxon>
        <taxon>Actinopterygii</taxon>
        <taxon>Neopterygii</taxon>
        <taxon>Teleostei</taxon>
        <taxon>Neoteleostei</taxon>
        <taxon>Acanthomorphata</taxon>
        <taxon>Ovalentaria</taxon>
        <taxon>Atherinomorphae</taxon>
        <taxon>Cyprinodontiformes</taxon>
        <taxon>Poeciliidae</taxon>
        <taxon>Poeciliinae</taxon>
        <taxon>Xiphophorus</taxon>
    </lineage>
</organism>
<dbReference type="GO" id="GO:0070507">
    <property type="term" value="P:regulation of microtubule cytoskeleton organization"/>
    <property type="evidence" value="ECO:0007669"/>
    <property type="project" value="UniProtKB-UniRule"/>
</dbReference>